<dbReference type="InterPro" id="IPR050188">
    <property type="entry name" value="RluA_PseudoU_synthase"/>
</dbReference>
<dbReference type="PANTHER" id="PTHR21600:SF40">
    <property type="entry name" value="PSEUDOURIDYLATE SYNTHASE RPUSD2"/>
    <property type="match status" value="1"/>
</dbReference>
<proteinExistence type="predicted"/>
<dbReference type="CDD" id="cd00165">
    <property type="entry name" value="S4"/>
    <property type="match status" value="1"/>
</dbReference>
<evidence type="ECO:0000256" key="1">
    <source>
        <dbReference type="PROSITE-ProRule" id="PRU00182"/>
    </source>
</evidence>
<organism evidence="3 4">
    <name type="scientific">Cryptosporidium xiaoi</name>
    <dbReference type="NCBI Taxonomy" id="659607"/>
    <lineage>
        <taxon>Eukaryota</taxon>
        <taxon>Sar</taxon>
        <taxon>Alveolata</taxon>
        <taxon>Apicomplexa</taxon>
        <taxon>Conoidasida</taxon>
        <taxon>Coccidia</taxon>
        <taxon>Eucoccidiorida</taxon>
        <taxon>Eimeriorina</taxon>
        <taxon>Cryptosporidiidae</taxon>
        <taxon>Cryptosporidium</taxon>
    </lineage>
</organism>
<dbReference type="GO" id="GO:0000455">
    <property type="term" value="P:enzyme-directed rRNA pseudouridine synthesis"/>
    <property type="evidence" value="ECO:0007669"/>
    <property type="project" value="TreeGrafter"/>
</dbReference>
<dbReference type="SUPFAM" id="SSF55120">
    <property type="entry name" value="Pseudouridine synthase"/>
    <property type="match status" value="1"/>
</dbReference>
<dbReference type="Pfam" id="PF00849">
    <property type="entry name" value="PseudoU_synth_2"/>
    <property type="match status" value="1"/>
</dbReference>
<dbReference type="PROSITE" id="PS50889">
    <property type="entry name" value="S4"/>
    <property type="match status" value="1"/>
</dbReference>
<dbReference type="GO" id="GO:0003723">
    <property type="term" value="F:RNA binding"/>
    <property type="evidence" value="ECO:0007669"/>
    <property type="project" value="UniProtKB-KW"/>
</dbReference>
<dbReference type="Proteomes" id="UP001311799">
    <property type="component" value="Unassembled WGS sequence"/>
</dbReference>
<dbReference type="Gene3D" id="3.30.2350.10">
    <property type="entry name" value="Pseudouridine synthase"/>
    <property type="match status" value="1"/>
</dbReference>
<keyword evidence="4" id="KW-1185">Reference proteome</keyword>
<sequence length="485" mass="56048">MGTLDRLLSNFQTNIEIFRKDSLNIKIKVNEHTFNLDEEVTVVPPYMISCKSHCKERWRNRSLRDLFSNEFRSRPISEYQDLVDNGRLFINRMPINSLDYIIRNGDHIEHKILFIELPVSTDKVTILYDTPGFLVVYKPHGIPCHPQGRYNKLSLTKIVQAEYLSKSECNDSVGLRERYIHPINRLDRVTSGLVILSKNPETTKKLSKRITQAHKYYIAKIKASVSEFIETLKSKVINGVEISELSPEESHGLFSHRIKCEIGIRVLKNRQGESLMSSIDTNEDSKLALTYFYPIIINKGSEIYKKQKLQSDSNNHSLILCKPVTGKTHQIRVHLQYIGFPIYQDFLYEHNLNVEKTDHPGFKYFNSNYVAKLDIDIKDIDPEIKESPLKEICFGGGGVLTFNQEKNIASVEYLIEPPLGICLHSLMYIIPADSDSDGDMVLRCNKFPKWVINTGFFNLEDFLSNWPIWNELCLEKYDSAPEYIV</sequence>
<protein>
    <submittedName>
        <fullName evidence="3">N-terminal part related to RNA</fullName>
    </submittedName>
</protein>
<accession>A0AAV9Y2D5</accession>
<evidence type="ECO:0000313" key="3">
    <source>
        <dbReference type="EMBL" id="KAK6591014.1"/>
    </source>
</evidence>
<dbReference type="EMBL" id="JAWDEY010000002">
    <property type="protein sequence ID" value="KAK6591014.1"/>
    <property type="molecule type" value="Genomic_DNA"/>
</dbReference>
<evidence type="ECO:0000259" key="2">
    <source>
        <dbReference type="Pfam" id="PF00849"/>
    </source>
</evidence>
<dbReference type="PANTHER" id="PTHR21600">
    <property type="entry name" value="MITOCHONDRIAL RNA PSEUDOURIDINE SYNTHASE"/>
    <property type="match status" value="1"/>
</dbReference>
<keyword evidence="1" id="KW-0694">RNA-binding</keyword>
<reference evidence="3 4" key="1">
    <citation type="submission" date="2023-10" db="EMBL/GenBank/DDBJ databases">
        <title>Comparative genomics analysis reveals potential genetic determinants of host preference in Cryptosporidium xiaoi.</title>
        <authorList>
            <person name="Xiao L."/>
            <person name="Li J."/>
        </authorList>
    </citation>
    <scope>NUCLEOTIDE SEQUENCE [LARGE SCALE GENOMIC DNA]</scope>
    <source>
        <strain evidence="3 4">52996</strain>
    </source>
</reference>
<dbReference type="PROSITE" id="PS01129">
    <property type="entry name" value="PSI_RLU"/>
    <property type="match status" value="1"/>
</dbReference>
<dbReference type="InterPro" id="IPR006224">
    <property type="entry name" value="PsdUridine_synth_RluA-like_CS"/>
</dbReference>
<evidence type="ECO:0000313" key="4">
    <source>
        <dbReference type="Proteomes" id="UP001311799"/>
    </source>
</evidence>
<gene>
    <name evidence="3" type="ORF">RS030_111788</name>
</gene>
<name>A0AAV9Y2D5_9CRYT</name>
<dbReference type="AlphaFoldDB" id="A0AAV9Y2D5"/>
<dbReference type="InterPro" id="IPR020103">
    <property type="entry name" value="PsdUridine_synth_cat_dom_sf"/>
</dbReference>
<feature type="domain" description="Pseudouridine synthase RsuA/RluA-like" evidence="2">
    <location>
        <begin position="133"/>
        <end position="336"/>
    </location>
</feature>
<comment type="caution">
    <text evidence="3">The sequence shown here is derived from an EMBL/GenBank/DDBJ whole genome shotgun (WGS) entry which is preliminary data.</text>
</comment>
<dbReference type="GO" id="GO:0009982">
    <property type="term" value="F:pseudouridine synthase activity"/>
    <property type="evidence" value="ECO:0007669"/>
    <property type="project" value="InterPro"/>
</dbReference>
<dbReference type="InterPro" id="IPR006145">
    <property type="entry name" value="PsdUridine_synth_RsuA/RluA"/>
</dbReference>